<dbReference type="EMBL" id="MU267713">
    <property type="protein sequence ID" value="KAH7910450.1"/>
    <property type="molecule type" value="Genomic_DNA"/>
</dbReference>
<protein>
    <submittedName>
        <fullName evidence="1">Aspartic peptidase domain-containing protein</fullName>
    </submittedName>
</protein>
<organism evidence="1 2">
    <name type="scientific">Hygrophoropsis aurantiaca</name>
    <dbReference type="NCBI Taxonomy" id="72124"/>
    <lineage>
        <taxon>Eukaryota</taxon>
        <taxon>Fungi</taxon>
        <taxon>Dikarya</taxon>
        <taxon>Basidiomycota</taxon>
        <taxon>Agaricomycotina</taxon>
        <taxon>Agaricomycetes</taxon>
        <taxon>Agaricomycetidae</taxon>
        <taxon>Boletales</taxon>
        <taxon>Coniophorineae</taxon>
        <taxon>Hygrophoropsidaceae</taxon>
        <taxon>Hygrophoropsis</taxon>
    </lineage>
</organism>
<sequence length="412" mass="43354">MFPAASLLTTLLLALSIAATPVVQVRDSPITLPIARRLNTQGGAIKLLQHDQARASGLRTRADAISTGTLDRRTASIAVINEATSYIAQVGVGSPATTYDLIVDTGSSNTWVGADTAYKKTSTSEATGYTVTVDYGSGSFSGNEYTDTVTLGTGLTITKQSIGVATTSEGFDGVDGIIGIGPLDLTEGTLTNDEDATIPTVTDNLYSQGTIAQAVVGVSFEPTTSEEVTNGELTFGGTDSSKYTGDIAYTPLTTTYPASYYWGINESITYGSTTILDETAGIVDTGTTLILLATNAYSQYQSLTGATEDEDTGLLRVTTAGYDDLEDLTFNIGSNSYALTPNGQIWPRSLNTYIGGTSDYVYLIVNSIGTPSGEGLDFINGYTFLERFYSVFDTTNSQVGFATTSYTDATTN</sequence>
<gene>
    <name evidence="1" type="ORF">BJ138DRAFT_106973</name>
</gene>
<dbReference type="Proteomes" id="UP000790377">
    <property type="component" value="Unassembled WGS sequence"/>
</dbReference>
<keyword evidence="2" id="KW-1185">Reference proteome</keyword>
<evidence type="ECO:0000313" key="1">
    <source>
        <dbReference type="EMBL" id="KAH7910450.1"/>
    </source>
</evidence>
<reference evidence="1" key="1">
    <citation type="journal article" date="2021" name="New Phytol.">
        <title>Evolutionary innovations through gain and loss of genes in the ectomycorrhizal Boletales.</title>
        <authorList>
            <person name="Wu G."/>
            <person name="Miyauchi S."/>
            <person name="Morin E."/>
            <person name="Kuo A."/>
            <person name="Drula E."/>
            <person name="Varga T."/>
            <person name="Kohler A."/>
            <person name="Feng B."/>
            <person name="Cao Y."/>
            <person name="Lipzen A."/>
            <person name="Daum C."/>
            <person name="Hundley H."/>
            <person name="Pangilinan J."/>
            <person name="Johnson J."/>
            <person name="Barry K."/>
            <person name="LaButti K."/>
            <person name="Ng V."/>
            <person name="Ahrendt S."/>
            <person name="Min B."/>
            <person name="Choi I.G."/>
            <person name="Park H."/>
            <person name="Plett J.M."/>
            <person name="Magnuson J."/>
            <person name="Spatafora J.W."/>
            <person name="Nagy L.G."/>
            <person name="Henrissat B."/>
            <person name="Grigoriev I.V."/>
            <person name="Yang Z.L."/>
            <person name="Xu J."/>
            <person name="Martin F.M."/>
        </authorList>
    </citation>
    <scope>NUCLEOTIDE SEQUENCE</scope>
    <source>
        <strain evidence="1">ATCC 28755</strain>
    </source>
</reference>
<comment type="caution">
    <text evidence="1">The sequence shown here is derived from an EMBL/GenBank/DDBJ whole genome shotgun (WGS) entry which is preliminary data.</text>
</comment>
<proteinExistence type="predicted"/>
<accession>A0ACB8ABJ3</accession>
<name>A0ACB8ABJ3_9AGAM</name>
<evidence type="ECO:0000313" key="2">
    <source>
        <dbReference type="Proteomes" id="UP000790377"/>
    </source>
</evidence>